<dbReference type="AlphaFoldDB" id="A0AAD8Q314"/>
<keyword evidence="2" id="KW-1185">Reference proteome</keyword>
<name>A0AAD8Q314_9PEZI</name>
<protein>
    <submittedName>
        <fullName evidence="1">Uncharacterized protein</fullName>
    </submittedName>
</protein>
<dbReference type="RefSeq" id="XP_060416080.1">
    <property type="nucleotide sequence ID" value="XM_060550732.1"/>
</dbReference>
<dbReference type="Proteomes" id="UP001230504">
    <property type="component" value="Unassembled WGS sequence"/>
</dbReference>
<dbReference type="EMBL" id="JAHLJV010000017">
    <property type="protein sequence ID" value="KAK1594991.1"/>
    <property type="molecule type" value="Genomic_DNA"/>
</dbReference>
<evidence type="ECO:0000313" key="2">
    <source>
        <dbReference type="Proteomes" id="UP001230504"/>
    </source>
</evidence>
<evidence type="ECO:0000313" key="1">
    <source>
        <dbReference type="EMBL" id="KAK1594991.1"/>
    </source>
</evidence>
<accession>A0AAD8Q314</accession>
<dbReference type="GeneID" id="85434972"/>
<gene>
    <name evidence="1" type="ORF">LY79DRAFT_115085</name>
</gene>
<proteinExistence type="predicted"/>
<reference evidence="1" key="1">
    <citation type="submission" date="2021-06" db="EMBL/GenBank/DDBJ databases">
        <title>Comparative genomics, transcriptomics and evolutionary studies reveal genomic signatures of adaptation to plant cell wall in hemibiotrophic fungi.</title>
        <authorList>
            <consortium name="DOE Joint Genome Institute"/>
            <person name="Baroncelli R."/>
            <person name="Diaz J.F."/>
            <person name="Benocci T."/>
            <person name="Peng M."/>
            <person name="Battaglia E."/>
            <person name="Haridas S."/>
            <person name="Andreopoulos W."/>
            <person name="Labutti K."/>
            <person name="Pangilinan J."/>
            <person name="Floch G.L."/>
            <person name="Makela M.R."/>
            <person name="Henrissat B."/>
            <person name="Grigoriev I.V."/>
            <person name="Crouch J.A."/>
            <person name="De Vries R.P."/>
            <person name="Sukno S.A."/>
            <person name="Thon M.R."/>
        </authorList>
    </citation>
    <scope>NUCLEOTIDE SEQUENCE</scope>
    <source>
        <strain evidence="1">CBS 125086</strain>
    </source>
</reference>
<comment type="caution">
    <text evidence="1">The sequence shown here is derived from an EMBL/GenBank/DDBJ whole genome shotgun (WGS) entry which is preliminary data.</text>
</comment>
<organism evidence="1 2">
    <name type="scientific">Colletotrichum navitas</name>
    <dbReference type="NCBI Taxonomy" id="681940"/>
    <lineage>
        <taxon>Eukaryota</taxon>
        <taxon>Fungi</taxon>
        <taxon>Dikarya</taxon>
        <taxon>Ascomycota</taxon>
        <taxon>Pezizomycotina</taxon>
        <taxon>Sordariomycetes</taxon>
        <taxon>Hypocreomycetidae</taxon>
        <taxon>Glomerellales</taxon>
        <taxon>Glomerellaceae</taxon>
        <taxon>Colletotrichum</taxon>
        <taxon>Colletotrichum graminicola species complex</taxon>
    </lineage>
</organism>
<sequence>MGEASPCWIRQQPRGGSKGWIMGRARTRELDRFCMAVLEYRATLIRMLGCHRLHSTFIFLAQYHCILNCQASIKYWRSVYVEQPPTPWDDVKLPIHPRNGPPSRFLPRAWPSTSGFATAPKKYRQNLQRFCHRFVSHFQHHFPFPFVAVELRYLPQS</sequence>